<comment type="caution">
    <text evidence="1">The sequence shown here is derived from an EMBL/GenBank/DDBJ whole genome shotgun (WGS) entry which is preliminary data.</text>
</comment>
<reference evidence="1 2" key="1">
    <citation type="submission" date="2016-11" db="EMBL/GenBank/DDBJ databases">
        <title>Genome sequence of Sphingomonas jeddahensis G39.</title>
        <authorList>
            <person name="Poehlein A."/>
            <person name="Wuebbeler J.H."/>
            <person name="Steinbuechel A."/>
            <person name="Daniel R."/>
        </authorList>
    </citation>
    <scope>NUCLEOTIDE SEQUENCE [LARGE SCALE GENOMIC DNA]</scope>
    <source>
        <strain evidence="1 2">G39</strain>
    </source>
</reference>
<organism evidence="1 2">
    <name type="scientific">Sphingomonas jeddahensis</name>
    <dbReference type="NCBI Taxonomy" id="1915074"/>
    <lineage>
        <taxon>Bacteria</taxon>
        <taxon>Pseudomonadati</taxon>
        <taxon>Pseudomonadota</taxon>
        <taxon>Alphaproteobacteria</taxon>
        <taxon>Sphingomonadales</taxon>
        <taxon>Sphingomonadaceae</taxon>
        <taxon>Sphingomonas</taxon>
    </lineage>
</organism>
<dbReference type="InterPro" id="IPR016987">
    <property type="entry name" value="UCP023238"/>
</dbReference>
<evidence type="ECO:0000313" key="1">
    <source>
        <dbReference type="EMBL" id="ONF96434.1"/>
    </source>
</evidence>
<proteinExistence type="predicted"/>
<dbReference type="AlphaFoldDB" id="A0A1V2EWA5"/>
<protein>
    <submittedName>
        <fullName evidence="1">Uncharacterized protein</fullName>
    </submittedName>
</protein>
<dbReference type="STRING" id="1915074.SPHI_12190"/>
<gene>
    <name evidence="1" type="ORF">SPHI_12190</name>
</gene>
<dbReference type="Proteomes" id="UP000188729">
    <property type="component" value="Unassembled WGS sequence"/>
</dbReference>
<dbReference type="RefSeq" id="WP_144036161.1">
    <property type="nucleotide sequence ID" value="NZ_MPSB01000004.1"/>
</dbReference>
<keyword evidence="2" id="KW-1185">Reference proteome</keyword>
<dbReference type="PIRSF" id="PIRSF032038">
    <property type="entry name" value="UCP023238"/>
    <property type="match status" value="1"/>
</dbReference>
<dbReference type="OrthoDB" id="7596780at2"/>
<sequence>MVAMLLAMPVAAKDRQEAPRNAAVAKLSACRAITTDAERLACYDREIAAFDTAVRERKVAVIDQEDIRRTRRTLFGIALPAVKLFGDADESDAEVKEVTAVIKSTSQGEGGRIVFTLEDGAVWAQTDDYPVFYNVKPGHKVTLKRASFGSYFADFEKTVTVRAKRLR</sequence>
<evidence type="ECO:0000313" key="2">
    <source>
        <dbReference type="Proteomes" id="UP000188729"/>
    </source>
</evidence>
<dbReference type="EMBL" id="MPSB01000004">
    <property type="protein sequence ID" value="ONF96434.1"/>
    <property type="molecule type" value="Genomic_DNA"/>
</dbReference>
<accession>A0A1V2EWA5</accession>
<name>A0A1V2EWA5_9SPHN</name>